<keyword evidence="1" id="KW-0812">Transmembrane</keyword>
<dbReference type="RefSeq" id="WP_245095210.1">
    <property type="nucleotide sequence ID" value="NZ_CP095053.1"/>
</dbReference>
<gene>
    <name evidence="2" type="ORF">MUN82_04045</name>
</gene>
<evidence type="ECO:0000313" key="3">
    <source>
        <dbReference type="Proteomes" id="UP000829925"/>
    </source>
</evidence>
<dbReference type="KEGG" id="haei:MUN82_04045"/>
<feature type="transmembrane region" description="Helical" evidence="1">
    <location>
        <begin position="47"/>
        <end position="66"/>
    </location>
</feature>
<dbReference type="AlphaFoldDB" id="A0A8T9SY13"/>
<dbReference type="Proteomes" id="UP000829925">
    <property type="component" value="Chromosome"/>
</dbReference>
<protein>
    <submittedName>
        <fullName evidence="2">Uncharacterized protein</fullName>
    </submittedName>
</protein>
<evidence type="ECO:0000313" key="2">
    <source>
        <dbReference type="EMBL" id="UOR06271.1"/>
    </source>
</evidence>
<name>A0A8T9SY13_9BACT</name>
<reference evidence="2 3" key="1">
    <citation type="submission" date="2022-04" db="EMBL/GenBank/DDBJ databases">
        <title>Hymenobacter sp. isolated from the air.</title>
        <authorList>
            <person name="Won M."/>
            <person name="Lee C.-M."/>
            <person name="Woen H.-Y."/>
            <person name="Kwon S.-W."/>
        </authorList>
    </citation>
    <scope>NUCLEOTIDE SEQUENCE [LARGE SCALE GENOMIC DNA]</scope>
    <source>
        <strain evidence="3">5413 J-13</strain>
    </source>
</reference>
<dbReference type="EMBL" id="CP095053">
    <property type="protein sequence ID" value="UOR06271.1"/>
    <property type="molecule type" value="Genomic_DNA"/>
</dbReference>
<keyword evidence="3" id="KW-1185">Reference proteome</keyword>
<accession>A0A8T9SY13</accession>
<keyword evidence="1" id="KW-1133">Transmembrane helix</keyword>
<keyword evidence="1" id="KW-0472">Membrane</keyword>
<evidence type="ECO:0000256" key="1">
    <source>
        <dbReference type="SAM" id="Phobius"/>
    </source>
</evidence>
<organism evidence="2 3">
    <name type="scientific">Hymenobacter aerilatus</name>
    <dbReference type="NCBI Taxonomy" id="2932251"/>
    <lineage>
        <taxon>Bacteria</taxon>
        <taxon>Pseudomonadati</taxon>
        <taxon>Bacteroidota</taxon>
        <taxon>Cytophagia</taxon>
        <taxon>Cytophagales</taxon>
        <taxon>Hymenobacteraceae</taxon>
        <taxon>Hymenobacter</taxon>
    </lineage>
</organism>
<proteinExistence type="predicted"/>
<sequence>MRFWNPNTYACKANNTMRHHRTDEHGQPTDRSLLQGGYETPGLSPGLLRTVGVLAFVLMVACILLFS</sequence>